<dbReference type="InParanoid" id="A0A6J2W429"/>
<sequence>MSGFLRGLSLVRSAAVSRGSTIIQRANVATRPAKEVIGPLETSVGLVMFSFAILGPAGWILANLESYKNKDSAEAD</sequence>
<evidence type="ECO:0000256" key="10">
    <source>
        <dbReference type="SAM" id="Phobius"/>
    </source>
</evidence>
<keyword evidence="8" id="KW-0496">Mitochondrion</keyword>
<dbReference type="GO" id="GO:0005743">
    <property type="term" value="C:mitochondrial inner membrane"/>
    <property type="evidence" value="ECO:0007669"/>
    <property type="project" value="UniProtKB-SubCell"/>
</dbReference>
<proteinExistence type="inferred from homology"/>
<dbReference type="GO" id="GO:0006123">
    <property type="term" value="P:mitochondrial electron transport, cytochrome c to oxygen"/>
    <property type="evidence" value="ECO:0007669"/>
    <property type="project" value="InterPro"/>
</dbReference>
<feature type="transmembrane region" description="Helical" evidence="10">
    <location>
        <begin position="43"/>
        <end position="62"/>
    </location>
</feature>
<name>A0A6J2W429_CHACN</name>
<evidence type="ECO:0000256" key="5">
    <source>
        <dbReference type="ARBA" id="ARBA00022792"/>
    </source>
</evidence>
<dbReference type="InterPro" id="IPR003205">
    <property type="entry name" value="Cyt_c_oxidase_su8"/>
</dbReference>
<dbReference type="GO" id="GO:0045277">
    <property type="term" value="C:respiratory chain complex IV"/>
    <property type="evidence" value="ECO:0007669"/>
    <property type="project" value="InterPro"/>
</dbReference>
<dbReference type="AlphaFoldDB" id="A0A6J2W429"/>
<dbReference type="PANTHER" id="PTHR16717:SF8">
    <property type="entry name" value="CYTOCHROME C OXIDASE SUBUNIT 8A"/>
    <property type="match status" value="1"/>
</dbReference>
<comment type="similarity">
    <text evidence="3">Belongs to the cytochrome c oxidase VIII family.</text>
</comment>
<evidence type="ECO:0000256" key="2">
    <source>
        <dbReference type="ARBA" id="ARBA00004673"/>
    </source>
</evidence>
<evidence type="ECO:0000256" key="7">
    <source>
        <dbReference type="ARBA" id="ARBA00022989"/>
    </source>
</evidence>
<dbReference type="UniPathway" id="UPA00705"/>
<comment type="pathway">
    <text evidence="2">Energy metabolism; oxidative phosphorylation.</text>
</comment>
<keyword evidence="4 10" id="KW-0812">Transmembrane</keyword>
<organism evidence="11 12">
    <name type="scientific">Chanos chanos</name>
    <name type="common">Milkfish</name>
    <name type="synonym">Mugil chanos</name>
    <dbReference type="NCBI Taxonomy" id="29144"/>
    <lineage>
        <taxon>Eukaryota</taxon>
        <taxon>Metazoa</taxon>
        <taxon>Chordata</taxon>
        <taxon>Craniata</taxon>
        <taxon>Vertebrata</taxon>
        <taxon>Euteleostomi</taxon>
        <taxon>Actinopterygii</taxon>
        <taxon>Neopterygii</taxon>
        <taxon>Teleostei</taxon>
        <taxon>Ostariophysi</taxon>
        <taxon>Gonorynchiformes</taxon>
        <taxon>Chanidae</taxon>
        <taxon>Chanos</taxon>
    </lineage>
</organism>
<dbReference type="CTD" id="1351"/>
<dbReference type="FunCoup" id="A0A6J2W429">
    <property type="interactions" value="643"/>
</dbReference>
<dbReference type="Proteomes" id="UP000504632">
    <property type="component" value="Chromosome 8"/>
</dbReference>
<evidence type="ECO:0000313" key="12">
    <source>
        <dbReference type="RefSeq" id="XP_030638126.1"/>
    </source>
</evidence>
<dbReference type="PANTHER" id="PTHR16717">
    <property type="entry name" value="CYTOCHROME C OXIDASE POLYPEPTIDE VIII"/>
    <property type="match status" value="1"/>
</dbReference>
<keyword evidence="11" id="KW-1185">Reference proteome</keyword>
<reference evidence="12" key="1">
    <citation type="submission" date="2025-08" db="UniProtKB">
        <authorList>
            <consortium name="RefSeq"/>
        </authorList>
    </citation>
    <scope>IDENTIFICATION</scope>
</reference>
<gene>
    <name evidence="12" type="primary">cox8a</name>
</gene>
<keyword evidence="7 10" id="KW-1133">Transmembrane helix</keyword>
<evidence type="ECO:0000256" key="9">
    <source>
        <dbReference type="ARBA" id="ARBA00023136"/>
    </source>
</evidence>
<evidence type="ECO:0000313" key="11">
    <source>
        <dbReference type="Proteomes" id="UP000504632"/>
    </source>
</evidence>
<dbReference type="Gene3D" id="4.10.81.10">
    <property type="entry name" value="Cytochrome c oxidase, subunit 8"/>
    <property type="match status" value="1"/>
</dbReference>
<dbReference type="InterPro" id="IPR036548">
    <property type="entry name" value="Cyt_c_oxidase_su8_sf"/>
</dbReference>
<evidence type="ECO:0000256" key="4">
    <source>
        <dbReference type="ARBA" id="ARBA00022692"/>
    </source>
</evidence>
<dbReference type="Pfam" id="PF02285">
    <property type="entry name" value="COX8"/>
    <property type="match status" value="1"/>
</dbReference>
<evidence type="ECO:0000256" key="1">
    <source>
        <dbReference type="ARBA" id="ARBA00004434"/>
    </source>
</evidence>
<keyword evidence="5" id="KW-0999">Mitochondrion inner membrane</keyword>
<dbReference type="SUPFAM" id="SSF81431">
    <property type="entry name" value="Mitochondrial cytochrome c oxidase subunit VIIIb (aka IX)"/>
    <property type="match status" value="1"/>
</dbReference>
<keyword evidence="9 10" id="KW-0472">Membrane</keyword>
<dbReference type="RefSeq" id="XP_030638126.1">
    <property type="nucleotide sequence ID" value="XM_030782266.1"/>
</dbReference>
<dbReference type="OrthoDB" id="8931496at2759"/>
<evidence type="ECO:0000256" key="6">
    <source>
        <dbReference type="ARBA" id="ARBA00022946"/>
    </source>
</evidence>
<comment type="subcellular location">
    <subcellularLocation>
        <location evidence="1">Mitochondrion inner membrane</location>
        <topology evidence="1">Single-pass membrane protein</topology>
    </subcellularLocation>
</comment>
<accession>A0A6J2W429</accession>
<evidence type="ECO:0000256" key="3">
    <source>
        <dbReference type="ARBA" id="ARBA00010117"/>
    </source>
</evidence>
<dbReference type="GeneID" id="115818781"/>
<keyword evidence="6" id="KW-0809">Transit peptide</keyword>
<evidence type="ECO:0000256" key="8">
    <source>
        <dbReference type="ARBA" id="ARBA00023128"/>
    </source>
</evidence>
<protein>
    <submittedName>
        <fullName evidence="12">Cytochrome c oxidase subunit 8A, mitochondrial</fullName>
    </submittedName>
</protein>